<feature type="compositionally biased region" description="Low complexity" evidence="13">
    <location>
        <begin position="831"/>
        <end position="842"/>
    </location>
</feature>
<evidence type="ECO:0000259" key="14">
    <source>
        <dbReference type="Pfam" id="PF00291"/>
    </source>
</evidence>
<dbReference type="CDD" id="cd06446">
    <property type="entry name" value="Trp-synth_B"/>
    <property type="match status" value="1"/>
</dbReference>
<comment type="subunit">
    <text evidence="4 11">Tetramer of two alpha and two beta chains.</text>
</comment>
<dbReference type="PROSITE" id="PS00168">
    <property type="entry name" value="TRP_SYNTHASE_BETA"/>
    <property type="match status" value="1"/>
</dbReference>
<evidence type="ECO:0000313" key="15">
    <source>
        <dbReference type="EMBL" id="TLD83743.1"/>
    </source>
</evidence>
<dbReference type="InterPro" id="IPR006654">
    <property type="entry name" value="Trp_synth_beta"/>
</dbReference>
<feature type="region of interest" description="Disordered" evidence="13">
    <location>
        <begin position="823"/>
        <end position="849"/>
    </location>
</feature>
<keyword evidence="7 11" id="KW-0663">Pyridoxal phosphate</keyword>
<feature type="region of interest" description="Disordered" evidence="13">
    <location>
        <begin position="611"/>
        <end position="644"/>
    </location>
</feature>
<dbReference type="InterPro" id="IPR001926">
    <property type="entry name" value="TrpB-like_PALP"/>
</dbReference>
<dbReference type="HAMAP" id="MF_00133">
    <property type="entry name" value="Trp_synth_beta"/>
    <property type="match status" value="1"/>
</dbReference>
<dbReference type="GO" id="GO:0005737">
    <property type="term" value="C:cytoplasm"/>
    <property type="evidence" value="ECO:0007669"/>
    <property type="project" value="TreeGrafter"/>
</dbReference>
<accession>A0A4U8SC79</accession>
<keyword evidence="9 11" id="KW-0456">Lyase</keyword>
<evidence type="ECO:0000256" key="1">
    <source>
        <dbReference type="ARBA" id="ARBA00001933"/>
    </source>
</evidence>
<dbReference type="FunFam" id="3.40.50.1100:FF:000004">
    <property type="entry name" value="Tryptophan synthase beta chain"/>
    <property type="match status" value="1"/>
</dbReference>
<evidence type="ECO:0000256" key="4">
    <source>
        <dbReference type="ARBA" id="ARBA00011270"/>
    </source>
</evidence>
<feature type="region of interest" description="Disordered" evidence="13">
    <location>
        <begin position="681"/>
        <end position="701"/>
    </location>
</feature>
<comment type="similarity">
    <text evidence="3 11">Belongs to the TrpB family.</text>
</comment>
<feature type="coiled-coil region" evidence="12">
    <location>
        <begin position="412"/>
        <end position="450"/>
    </location>
</feature>
<evidence type="ECO:0000256" key="2">
    <source>
        <dbReference type="ARBA" id="ARBA00004733"/>
    </source>
</evidence>
<name>A0A4U8SC79_9HELI</name>
<evidence type="ECO:0000256" key="13">
    <source>
        <dbReference type="SAM" id="MobiDB-lite"/>
    </source>
</evidence>
<evidence type="ECO:0000256" key="12">
    <source>
        <dbReference type="SAM" id="Coils"/>
    </source>
</evidence>
<evidence type="ECO:0000256" key="3">
    <source>
        <dbReference type="ARBA" id="ARBA00009982"/>
    </source>
</evidence>
<evidence type="ECO:0000256" key="9">
    <source>
        <dbReference type="ARBA" id="ARBA00023239"/>
    </source>
</evidence>
<dbReference type="EC" id="4.2.1.20" evidence="11"/>
<protein>
    <recommendedName>
        <fullName evidence="11">Tryptophan synthase beta chain</fullName>
        <ecNumber evidence="11">4.2.1.20</ecNumber>
    </recommendedName>
</protein>
<comment type="pathway">
    <text evidence="2 11">Amino-acid biosynthesis; L-tryptophan biosynthesis; L-tryptophan from chorismate: step 5/5.</text>
</comment>
<dbReference type="AlphaFoldDB" id="A0A4U8SC79"/>
<feature type="domain" description="Tryptophan synthase beta chain-like PALP" evidence="14">
    <location>
        <begin position="62"/>
        <end position="393"/>
    </location>
</feature>
<dbReference type="PANTHER" id="PTHR48077">
    <property type="entry name" value="TRYPTOPHAN SYNTHASE-RELATED"/>
    <property type="match status" value="1"/>
</dbReference>
<dbReference type="Proteomes" id="UP000029878">
    <property type="component" value="Unassembled WGS sequence"/>
</dbReference>
<reference evidence="15 16" key="1">
    <citation type="journal article" date="2014" name="Genome Announc.">
        <title>Draft genome sequences of eight enterohepatic helicobacter species isolated from both laboratory and wild rodents.</title>
        <authorList>
            <person name="Sheh A."/>
            <person name="Shen Z."/>
            <person name="Fox J.G."/>
        </authorList>
    </citation>
    <scope>NUCLEOTIDE SEQUENCE [LARGE SCALE GENOMIC DNA]</scope>
    <source>
        <strain evidence="15 16">ATCC 700114</strain>
    </source>
</reference>
<keyword evidence="5 11" id="KW-0028">Amino-acid biosynthesis</keyword>
<dbReference type="InterPro" id="IPR023026">
    <property type="entry name" value="Trp_synth_beta/beta-like"/>
</dbReference>
<comment type="cofactor">
    <cofactor evidence="1 11">
        <name>pyridoxal 5'-phosphate</name>
        <dbReference type="ChEBI" id="CHEBI:597326"/>
    </cofactor>
</comment>
<evidence type="ECO:0000313" key="16">
    <source>
        <dbReference type="Proteomes" id="UP000029878"/>
    </source>
</evidence>
<dbReference type="Gene3D" id="3.40.50.1100">
    <property type="match status" value="2"/>
</dbReference>
<evidence type="ECO:0000256" key="8">
    <source>
        <dbReference type="ARBA" id="ARBA00023141"/>
    </source>
</evidence>
<comment type="caution">
    <text evidence="15">The sequence shown here is derived from an EMBL/GenBank/DDBJ whole genome shotgun (WGS) entry which is preliminary data.</text>
</comment>
<evidence type="ECO:0000256" key="6">
    <source>
        <dbReference type="ARBA" id="ARBA00022822"/>
    </source>
</evidence>
<evidence type="ECO:0000256" key="10">
    <source>
        <dbReference type="ARBA" id="ARBA00049047"/>
    </source>
</evidence>
<proteinExistence type="inferred from homology"/>
<dbReference type="SUPFAM" id="SSF53686">
    <property type="entry name" value="Tryptophan synthase beta subunit-like PLP-dependent enzymes"/>
    <property type="match status" value="1"/>
</dbReference>
<evidence type="ECO:0000256" key="5">
    <source>
        <dbReference type="ARBA" id="ARBA00022605"/>
    </source>
</evidence>
<keyword evidence="12" id="KW-0175">Coiled coil</keyword>
<keyword evidence="8 11" id="KW-0057">Aromatic amino acid biosynthesis</keyword>
<dbReference type="InterPro" id="IPR036052">
    <property type="entry name" value="TrpB-like_PALP_sf"/>
</dbReference>
<comment type="catalytic activity">
    <reaction evidence="10 11">
        <text>(1S,2R)-1-C-(indol-3-yl)glycerol 3-phosphate + L-serine = D-glyceraldehyde 3-phosphate + L-tryptophan + H2O</text>
        <dbReference type="Rhea" id="RHEA:10532"/>
        <dbReference type="ChEBI" id="CHEBI:15377"/>
        <dbReference type="ChEBI" id="CHEBI:33384"/>
        <dbReference type="ChEBI" id="CHEBI:57912"/>
        <dbReference type="ChEBI" id="CHEBI:58866"/>
        <dbReference type="ChEBI" id="CHEBI:59776"/>
        <dbReference type="EC" id="4.2.1.20"/>
    </reaction>
</comment>
<organism evidence="15 16">
    <name type="scientific">Helicobacter trogontum</name>
    <dbReference type="NCBI Taxonomy" id="50960"/>
    <lineage>
        <taxon>Bacteria</taxon>
        <taxon>Pseudomonadati</taxon>
        <taxon>Campylobacterota</taxon>
        <taxon>Epsilonproteobacteria</taxon>
        <taxon>Campylobacterales</taxon>
        <taxon>Helicobacteraceae</taxon>
        <taxon>Helicobacter</taxon>
    </lineage>
</organism>
<dbReference type="InterPro" id="IPR006653">
    <property type="entry name" value="Trp_synth_b_CS"/>
</dbReference>
<feature type="modified residue" description="N6-(pyridoxal phosphate)lysine" evidence="11">
    <location>
        <position position="96"/>
    </location>
</feature>
<dbReference type="Pfam" id="PF00291">
    <property type="entry name" value="PALP"/>
    <property type="match status" value="1"/>
</dbReference>
<keyword evidence="6 11" id="KW-0822">Tryptophan biosynthesis</keyword>
<evidence type="ECO:0000256" key="11">
    <source>
        <dbReference type="HAMAP-Rule" id="MF_00133"/>
    </source>
</evidence>
<feature type="compositionally biased region" description="Low complexity" evidence="13">
    <location>
        <begin position="614"/>
        <end position="625"/>
    </location>
</feature>
<sequence length="1230" mass="136871">MEDRIFLKSEKGYFGEGDFKFGGCFVPEILYPALDDLQKAYKQIFQTKGFQKELKRLLKTFVGRPTPLIYAKNASEILGNEIYLKFEGLANTGAHKINNALAQVLLAKRMKKTRVIAETGAGQHGVAVASVCAFLKMPCTIFMGAIDVQRQRPNVFIMEQFGAEVVAVESGTKTLKDAVNEALRQWSTMPHECFYVLGSALGPYPYPDIVRDSQAIIGKEIKKQIRKALSKYLNAFLPDYVVACVGGGSNSMGAFNAFLEDMEVKLVGVEAGGDDFKPNRHAMRLAENSGASIGVAHGYRSYFLQDKHGQISNTHSISAGLDYAGVGPQLAHLKHIGRVEFMAASDDSALEALQFFARHEGILPALESSHALAGVLEIAKKEKNKIIVVNVSGRGDKDIFITAKALCTSAWRDFLESELRNVEKLLKQKNKAKEVIIQEETNENESKERQNELKLALQDISHEDMSFFDSINTENEEADIQHLVDTQISPATQIQRDTSLTIAASNDLKNLDSTSTNIQSLEELDSNLIETNTNTLQASKDIDSMQSLSENQTSAQITEDMDLSDDTSIQSDMKLNLDSTDITNNEVIDEFTALQTQNNNELESSIINPVNDISTSNTESSQNTQEEIKELEQESIGGTQTGNSLKNLKEYDNINATTIDINSPNTDEDNMKSFSKEPLHFLTTNSDTESSCTEDISKSNPTQENMQILHFLQDDDLQEKGNLQVNASSTQQEAISHDNAISKADLTDEFQQELNQTANIEDNIPHDDLQVSFNEKDLLEKENLSQDSAQTESNNTDSTEILSHAEQNISLESLLHQNSNMTKVEEGDTISNNSNMENSQQSREQDDINSNQQLAKQLLFDLHTTQETTLETLEDLQHLATQHKQIDLIDETLQESKGINIDDELALSHVDHIQHDNDCQTHSDTMESSIINAAQQTESISQNTANTANDILEDIFDINTTNNIKDEQLGLTHIDDSQTSNDESQIHINTFDEILGLESLDSMNNDNIQDGGVLASLLETNDAREDNDLDKGLVLDSSGLDTSSAEISDIQTDSIEQECIESQSFKRQDSVQKNINIQDFDINDSNNTLEDLLDSSDKTTSLETDRNPSLHLDGSLLENTDSAQSDLENLELEIENELMGIFENINDNKHALHDTSMDQESINLDIQTQKEDFIVPSSNTDNNKDNMEYDQKDLEANNHTLSYIHTDMTKSRVFKTVPELSKICGKSLKS</sequence>
<dbReference type="PANTHER" id="PTHR48077:SF3">
    <property type="entry name" value="TRYPTOPHAN SYNTHASE"/>
    <property type="match status" value="1"/>
</dbReference>
<dbReference type="UniPathway" id="UPA00035">
    <property type="reaction ID" value="UER00044"/>
</dbReference>
<gene>
    <name evidence="11 15" type="primary">trpB</name>
    <name evidence="15" type="ORF">LS81_004165</name>
</gene>
<dbReference type="EMBL" id="JRPL02000006">
    <property type="protein sequence ID" value="TLD83743.1"/>
    <property type="molecule type" value="Genomic_DNA"/>
</dbReference>
<comment type="function">
    <text evidence="11">The beta subunit is responsible for the synthesis of L-tryptophan from indole and L-serine.</text>
</comment>
<feature type="compositionally biased region" description="Polar residues" evidence="13">
    <location>
        <begin position="682"/>
        <end position="701"/>
    </location>
</feature>
<dbReference type="NCBIfam" id="TIGR00263">
    <property type="entry name" value="trpB"/>
    <property type="match status" value="1"/>
</dbReference>
<evidence type="ECO:0000256" key="7">
    <source>
        <dbReference type="ARBA" id="ARBA00022898"/>
    </source>
</evidence>
<dbReference type="GO" id="GO:0004834">
    <property type="term" value="F:tryptophan synthase activity"/>
    <property type="evidence" value="ECO:0007669"/>
    <property type="project" value="UniProtKB-UniRule"/>
</dbReference>
<dbReference type="OrthoDB" id="9766131at2"/>
<feature type="region of interest" description="Disordered" evidence="13">
    <location>
        <begin position="1098"/>
        <end position="1117"/>
    </location>
</feature>